<proteinExistence type="predicted"/>
<evidence type="ECO:0000256" key="1">
    <source>
        <dbReference type="SAM" id="Phobius"/>
    </source>
</evidence>
<name>A0AAV0BB53_PHAPC</name>
<comment type="caution">
    <text evidence="2">The sequence shown here is derived from an EMBL/GenBank/DDBJ whole genome shotgun (WGS) entry which is preliminary data.</text>
</comment>
<keyword evidence="1" id="KW-0812">Transmembrane</keyword>
<dbReference type="Proteomes" id="UP001153365">
    <property type="component" value="Unassembled WGS sequence"/>
</dbReference>
<protein>
    <submittedName>
        <fullName evidence="2">Uncharacterized protein</fullName>
    </submittedName>
</protein>
<dbReference type="AlphaFoldDB" id="A0AAV0BB53"/>
<keyword evidence="1" id="KW-1133">Transmembrane helix</keyword>
<evidence type="ECO:0000313" key="3">
    <source>
        <dbReference type="Proteomes" id="UP001153365"/>
    </source>
</evidence>
<feature type="transmembrane region" description="Helical" evidence="1">
    <location>
        <begin position="21"/>
        <end position="46"/>
    </location>
</feature>
<evidence type="ECO:0000313" key="2">
    <source>
        <dbReference type="EMBL" id="CAH7683413.1"/>
    </source>
</evidence>
<reference evidence="2" key="1">
    <citation type="submission" date="2022-06" db="EMBL/GenBank/DDBJ databases">
        <authorList>
            <consortium name="SYNGENTA / RWTH Aachen University"/>
        </authorList>
    </citation>
    <scope>NUCLEOTIDE SEQUENCE</scope>
</reference>
<accession>A0AAV0BB53</accession>
<feature type="transmembrane region" description="Helical" evidence="1">
    <location>
        <begin position="66"/>
        <end position="86"/>
    </location>
</feature>
<gene>
    <name evidence="2" type="ORF">PPACK8108_LOCUS16905</name>
</gene>
<keyword evidence="3" id="KW-1185">Reference proteome</keyword>
<sequence length="90" mass="10421">MQNLNIPRFRSHRVMQQSSLFFLNLFAAQLFTPEVLLKIQVASWRFKMLLDGIYSNFRLSTSTQQSASAMTGVFILISMHSTWINISLIH</sequence>
<organism evidence="2 3">
    <name type="scientific">Phakopsora pachyrhizi</name>
    <name type="common">Asian soybean rust disease fungus</name>
    <dbReference type="NCBI Taxonomy" id="170000"/>
    <lineage>
        <taxon>Eukaryota</taxon>
        <taxon>Fungi</taxon>
        <taxon>Dikarya</taxon>
        <taxon>Basidiomycota</taxon>
        <taxon>Pucciniomycotina</taxon>
        <taxon>Pucciniomycetes</taxon>
        <taxon>Pucciniales</taxon>
        <taxon>Phakopsoraceae</taxon>
        <taxon>Phakopsora</taxon>
    </lineage>
</organism>
<dbReference type="EMBL" id="CALTRL010004662">
    <property type="protein sequence ID" value="CAH7683413.1"/>
    <property type="molecule type" value="Genomic_DNA"/>
</dbReference>
<keyword evidence="1" id="KW-0472">Membrane</keyword>